<keyword evidence="1" id="KW-0472">Membrane</keyword>
<feature type="transmembrane region" description="Helical" evidence="1">
    <location>
        <begin position="182"/>
        <end position="199"/>
    </location>
</feature>
<dbReference type="EMBL" id="JBBUTH010000003">
    <property type="protein sequence ID" value="MEK8050122.1"/>
    <property type="molecule type" value="Genomic_DNA"/>
</dbReference>
<dbReference type="RefSeq" id="WP_341409789.1">
    <property type="nucleotide sequence ID" value="NZ_JBBUTH010000003.1"/>
</dbReference>
<gene>
    <name evidence="2" type="ORF">AACH10_07720</name>
</gene>
<keyword evidence="1" id="KW-0812">Transmembrane</keyword>
<feature type="transmembrane region" description="Helical" evidence="1">
    <location>
        <begin position="85"/>
        <end position="104"/>
    </location>
</feature>
<comment type="caution">
    <text evidence="2">The sequence shown here is derived from an EMBL/GenBank/DDBJ whole genome shotgun (WGS) entry which is preliminary data.</text>
</comment>
<evidence type="ECO:0000256" key="1">
    <source>
        <dbReference type="SAM" id="Phobius"/>
    </source>
</evidence>
<dbReference type="Proteomes" id="UP001365405">
    <property type="component" value="Unassembled WGS sequence"/>
</dbReference>
<protein>
    <recommendedName>
        <fullName evidence="4">O-antigen ligase domain-containing protein</fullName>
    </recommendedName>
</protein>
<keyword evidence="1" id="KW-1133">Transmembrane helix</keyword>
<feature type="transmembrane region" description="Helical" evidence="1">
    <location>
        <begin position="156"/>
        <end position="175"/>
    </location>
</feature>
<feature type="transmembrane region" description="Helical" evidence="1">
    <location>
        <begin position="302"/>
        <end position="321"/>
    </location>
</feature>
<feature type="transmembrane region" description="Helical" evidence="1">
    <location>
        <begin position="232"/>
        <end position="250"/>
    </location>
</feature>
<feature type="transmembrane region" description="Helical" evidence="1">
    <location>
        <begin position="475"/>
        <end position="495"/>
    </location>
</feature>
<accession>A0ABU9CHW9</accession>
<feature type="transmembrane region" description="Helical" evidence="1">
    <location>
        <begin position="12"/>
        <end position="32"/>
    </location>
</feature>
<feature type="transmembrane region" description="Helical" evidence="1">
    <location>
        <begin position="377"/>
        <end position="398"/>
    </location>
</feature>
<feature type="transmembrane region" description="Helical" evidence="1">
    <location>
        <begin position="61"/>
        <end position="79"/>
    </location>
</feature>
<organism evidence="2 3">
    <name type="scientific">Pseudaquabacterium inlustre</name>
    <dbReference type="NCBI Taxonomy" id="2984192"/>
    <lineage>
        <taxon>Bacteria</taxon>
        <taxon>Pseudomonadati</taxon>
        <taxon>Pseudomonadota</taxon>
        <taxon>Betaproteobacteria</taxon>
        <taxon>Burkholderiales</taxon>
        <taxon>Sphaerotilaceae</taxon>
        <taxon>Pseudaquabacterium</taxon>
    </lineage>
</organism>
<reference evidence="2 3" key="1">
    <citation type="submission" date="2024-04" db="EMBL/GenBank/DDBJ databases">
        <title>Novel species of the genus Ideonella isolated from streams.</title>
        <authorList>
            <person name="Lu H."/>
        </authorList>
    </citation>
    <scope>NUCLEOTIDE SEQUENCE [LARGE SCALE GENOMIC DNA]</scope>
    <source>
        <strain evidence="2 3">DXS22W</strain>
    </source>
</reference>
<feature type="transmembrane region" description="Helical" evidence="1">
    <location>
        <begin position="125"/>
        <end position="144"/>
    </location>
</feature>
<keyword evidence="3" id="KW-1185">Reference proteome</keyword>
<evidence type="ECO:0008006" key="4">
    <source>
        <dbReference type="Google" id="ProtNLM"/>
    </source>
</evidence>
<feature type="transmembrane region" description="Helical" evidence="1">
    <location>
        <begin position="449"/>
        <end position="469"/>
    </location>
</feature>
<proteinExistence type="predicted"/>
<feature type="transmembrane region" description="Helical" evidence="1">
    <location>
        <begin position="38"/>
        <end position="54"/>
    </location>
</feature>
<feature type="transmembrane region" description="Helical" evidence="1">
    <location>
        <begin position="418"/>
        <end position="437"/>
    </location>
</feature>
<name>A0ABU9CHW9_9BURK</name>
<evidence type="ECO:0000313" key="2">
    <source>
        <dbReference type="EMBL" id="MEK8050122.1"/>
    </source>
</evidence>
<sequence>MKIQFPRAPMAAHVAIAMGTVVLILLSVVAVLSNSPPIIGLVVAAVGASILAAAPRISVSLLLVLGLAVDGVVVLLLPALGKISWLLSGLGLLLFANAAFSLLGRRMAFAGHAATKVRQIDSAPALAALLFVAYALLVSLANGSGPFEVAAGFKRYFQYWGLLFALAVMPFAVADRARWLRWLLYLAGVQIVFAIYQRWVLMPKRVGMGHGVVPVDVVAGTFGATLDGGGQSAAMAAFLLVVLMFLMVAWRERALPRTRIAGLAVLAALPLGMGETKIVVLLLPMLLLVAQARYLKSRPVTTLLLLVVGATAAAGLALLYLSMTGKPGQSIEDRLAVTLAYNFGQLGYSGQTFTLNRSTALSFWWHQQSAGDPLHTVFGHGLGSSYYGAGALVVGHLARQFGFIDIGLTAVSTLLWDLGLAGLLIYLSIFGFTWRALRRIGGRVSTPLDIAKLAALRCAVLSFLVLSFYSNAIVAAASSGILFALVIGHIVAWSGSAPAAPVSARATSLGNRFASPARPH</sequence>
<evidence type="ECO:0000313" key="3">
    <source>
        <dbReference type="Proteomes" id="UP001365405"/>
    </source>
</evidence>
<feature type="transmembrane region" description="Helical" evidence="1">
    <location>
        <begin position="262"/>
        <end position="290"/>
    </location>
</feature>